<dbReference type="RefSeq" id="WP_312641673.1">
    <property type="nucleotide sequence ID" value="NZ_CP116967.1"/>
</dbReference>
<reference evidence="1 2" key="1">
    <citation type="submission" date="2023-01" db="EMBL/GenBank/DDBJ databases">
        <title>Cultivation and genomic characterization of new, ubiquitous marine nitrite-oxidizing bacteria from the Nitrospirales.</title>
        <authorList>
            <person name="Mueller A.J."/>
            <person name="Daebeler A."/>
            <person name="Herbold C.W."/>
            <person name="Kirkegaard R.H."/>
            <person name="Daims H."/>
        </authorList>
    </citation>
    <scope>NUCLEOTIDE SEQUENCE [LARGE SCALE GENOMIC DNA]</scope>
    <source>
        <strain evidence="1 2">VA</strain>
    </source>
</reference>
<dbReference type="Proteomes" id="UP001302719">
    <property type="component" value="Chromosome"/>
</dbReference>
<gene>
    <name evidence="1" type="ORF">PP769_15320</name>
</gene>
<organism evidence="1 2">
    <name type="scientific">Candidatus Nitrospira allomarina</name>
    <dbReference type="NCBI Taxonomy" id="3020900"/>
    <lineage>
        <taxon>Bacteria</taxon>
        <taxon>Pseudomonadati</taxon>
        <taxon>Nitrospirota</taxon>
        <taxon>Nitrospiria</taxon>
        <taxon>Nitrospirales</taxon>
        <taxon>Nitrospiraceae</taxon>
        <taxon>Nitrospira</taxon>
    </lineage>
</organism>
<protein>
    <submittedName>
        <fullName evidence="1">Uncharacterized protein</fullName>
    </submittedName>
</protein>
<keyword evidence="2" id="KW-1185">Reference proteome</keyword>
<dbReference type="KEGG" id="nall:PP769_15320"/>
<dbReference type="SUPFAM" id="SSF52467">
    <property type="entry name" value="DHS-like NAD/FAD-binding domain"/>
    <property type="match status" value="1"/>
</dbReference>
<proteinExistence type="predicted"/>
<dbReference type="InterPro" id="IPR029035">
    <property type="entry name" value="DHS-like_NAD/FAD-binding_dom"/>
</dbReference>
<accession>A0AA96JYA8</accession>
<sequence>MKTVFILGAGFSLDAGAPTQASLMAEAFRLYREDRSLFDPERFEDFKKFLLNQLNVSEGNLSKVALEDIFTPLDRCLSENSQFRGIGLGQIMKVRESVFYVVGQTIHLILERTGKSKNYIDLFADYLTKESSVRSGYKYKRADPVSVISTNWDILLDTSIYRSIRDDSHDGVVDYCCYISSLDKSDESIKPGLEKLGQGGFNVKLLKLHGSLNWLQCPRCMRLYARFSGKEAMYNFINPMPCRHCDTNFPEEQGNHLLVSNLIMPTFIKDLSNPQYKIIWQNAGIEISEATRIVFIGYSLPSADFEMRQLLSRMMRKNTNIEVVDYCKSDDTEKKESLKNHWGNFFGDRNVKFHFDGASQYIEDLVGSESE</sequence>
<evidence type="ECO:0000313" key="1">
    <source>
        <dbReference type="EMBL" id="WNM57329.1"/>
    </source>
</evidence>
<name>A0AA96JYA8_9BACT</name>
<dbReference type="AlphaFoldDB" id="A0AA96JYA8"/>
<dbReference type="EMBL" id="CP116967">
    <property type="protein sequence ID" value="WNM57329.1"/>
    <property type="molecule type" value="Genomic_DNA"/>
</dbReference>
<evidence type="ECO:0000313" key="2">
    <source>
        <dbReference type="Proteomes" id="UP001302719"/>
    </source>
</evidence>